<dbReference type="RefSeq" id="WP_256616648.1">
    <property type="nucleotide sequence ID" value="NZ_JANIBK010000137.1"/>
</dbReference>
<gene>
    <name evidence="2" type="ORF">NP596_17335</name>
</gene>
<evidence type="ECO:0000259" key="1">
    <source>
        <dbReference type="PROSITE" id="PS51833"/>
    </source>
</evidence>
<dbReference type="PANTHER" id="PTHR33525">
    <property type="match status" value="1"/>
</dbReference>
<dbReference type="EMBL" id="JANIBK010000137">
    <property type="protein sequence ID" value="MCQ8130225.1"/>
    <property type="molecule type" value="Genomic_DNA"/>
</dbReference>
<comment type="caution">
    <text evidence="2">The sequence shown here is derived from an EMBL/GenBank/DDBJ whole genome shotgun (WGS) entry which is preliminary data.</text>
</comment>
<feature type="domain" description="HDOD" evidence="1">
    <location>
        <begin position="20"/>
        <end position="218"/>
    </location>
</feature>
<dbReference type="Pfam" id="PF08668">
    <property type="entry name" value="HDOD"/>
    <property type="match status" value="1"/>
</dbReference>
<dbReference type="PANTHER" id="PTHR33525:SF6">
    <property type="entry name" value="HDOD DOMAIN-CONTAINING PROTEIN"/>
    <property type="match status" value="1"/>
</dbReference>
<keyword evidence="3" id="KW-1185">Reference proteome</keyword>
<evidence type="ECO:0000313" key="3">
    <source>
        <dbReference type="Proteomes" id="UP001524586"/>
    </source>
</evidence>
<reference evidence="2 3" key="1">
    <citation type="submission" date="2022-07" db="EMBL/GenBank/DDBJ databases">
        <title>Methylomonas rivi sp. nov., Methylomonas rosea sp. nov., Methylomonas aureus sp. nov. and Methylomonas subterranea sp. nov., four novel methanotrophs isolated from a freshwater creek and the deep terrestrial subsurface.</title>
        <authorList>
            <person name="Abin C."/>
            <person name="Sankaranarayanan K."/>
            <person name="Garner C."/>
            <person name="Sindelar R."/>
            <person name="Kotary K."/>
            <person name="Garner R."/>
            <person name="Barclay S."/>
            <person name="Lawson P."/>
            <person name="Krumholz L."/>
        </authorList>
    </citation>
    <scope>NUCLEOTIDE SEQUENCE [LARGE SCALE GENOMIC DNA]</scope>
    <source>
        <strain evidence="2 3">WSC-6</strain>
    </source>
</reference>
<dbReference type="Gene3D" id="1.10.3210.10">
    <property type="entry name" value="Hypothetical protein af1432"/>
    <property type="match status" value="1"/>
</dbReference>
<dbReference type="PROSITE" id="PS51833">
    <property type="entry name" value="HDOD"/>
    <property type="match status" value="1"/>
</dbReference>
<name>A0ABT1U8U0_9GAMM</name>
<dbReference type="Proteomes" id="UP001524586">
    <property type="component" value="Unassembled WGS sequence"/>
</dbReference>
<sequence>MIISNPTLTVADLLKGDIKLASPPIVYLALQKVVEDPAKTAKDAAAVIESDAALALRVLKIVNSAFYGFPAQISAVATAITLIGMRELQNLVLATVVIERFSDLPGQLFSVHDFWAKNLRCALIARELDARMGKNYTDTAFLCGLVHDVGQLVLYRRIPILAREVDLLVQSQLPGEIDQAGIEQQVIGFDHYEVGAELCRLWKLPPVVVDSIRLHRYPDYVGNNAKIATLIRLADHFSRVDNPYDVLTANGFDLSPEQISQVMDKTHDEFEEIFKLFFPSLQKS</sequence>
<dbReference type="InterPro" id="IPR052340">
    <property type="entry name" value="RNase_Y/CdgJ"/>
</dbReference>
<dbReference type="SUPFAM" id="SSF109604">
    <property type="entry name" value="HD-domain/PDEase-like"/>
    <property type="match status" value="1"/>
</dbReference>
<accession>A0ABT1U8U0</accession>
<protein>
    <submittedName>
        <fullName evidence="2">HDOD domain-containing protein</fullName>
    </submittedName>
</protein>
<organism evidence="2 3">
    <name type="scientific">Methylomonas rivi</name>
    <dbReference type="NCBI Taxonomy" id="2952226"/>
    <lineage>
        <taxon>Bacteria</taxon>
        <taxon>Pseudomonadati</taxon>
        <taxon>Pseudomonadota</taxon>
        <taxon>Gammaproteobacteria</taxon>
        <taxon>Methylococcales</taxon>
        <taxon>Methylococcaceae</taxon>
        <taxon>Methylomonas</taxon>
    </lineage>
</organism>
<dbReference type="InterPro" id="IPR013976">
    <property type="entry name" value="HDOD"/>
</dbReference>
<proteinExistence type="predicted"/>
<evidence type="ECO:0000313" key="2">
    <source>
        <dbReference type="EMBL" id="MCQ8130225.1"/>
    </source>
</evidence>